<keyword evidence="4" id="KW-1185">Reference proteome</keyword>
<evidence type="ECO:0000313" key="3">
    <source>
        <dbReference type="EMBL" id="GGF73583.1"/>
    </source>
</evidence>
<dbReference type="PANTHER" id="PTHR48081:SF33">
    <property type="entry name" value="KYNURENINE FORMAMIDASE"/>
    <property type="match status" value="1"/>
</dbReference>
<dbReference type="SUPFAM" id="SSF53474">
    <property type="entry name" value="alpha/beta-Hydrolases"/>
    <property type="match status" value="1"/>
</dbReference>
<evidence type="ECO:0000313" key="4">
    <source>
        <dbReference type="Proteomes" id="UP000640509"/>
    </source>
</evidence>
<dbReference type="InterPro" id="IPR029058">
    <property type="entry name" value="AB_hydrolase_fold"/>
</dbReference>
<evidence type="ECO:0000259" key="2">
    <source>
        <dbReference type="Pfam" id="PF07859"/>
    </source>
</evidence>
<comment type="caution">
    <text evidence="3">The sequence shown here is derived from an EMBL/GenBank/DDBJ whole genome shotgun (WGS) entry which is preliminary data.</text>
</comment>
<protein>
    <recommendedName>
        <fullName evidence="2">Alpha/beta hydrolase fold-3 domain-containing protein</fullName>
    </recommendedName>
</protein>
<gene>
    <name evidence="3" type="ORF">GCM10011402_27710</name>
</gene>
<proteinExistence type="predicted"/>
<dbReference type="EMBL" id="BMIV01000010">
    <property type="protein sequence ID" value="GGF73583.1"/>
    <property type="molecule type" value="Genomic_DNA"/>
</dbReference>
<keyword evidence="1" id="KW-0378">Hydrolase</keyword>
<feature type="domain" description="Alpha/beta hydrolase fold-3" evidence="2">
    <location>
        <begin position="64"/>
        <end position="253"/>
    </location>
</feature>
<name>A0ABQ1VKF6_9RHOB</name>
<dbReference type="RefSeq" id="WP_188715748.1">
    <property type="nucleotide sequence ID" value="NZ_BMIV01000010.1"/>
</dbReference>
<reference evidence="4" key="1">
    <citation type="journal article" date="2019" name="Int. J. Syst. Evol. Microbiol.">
        <title>The Global Catalogue of Microorganisms (GCM) 10K type strain sequencing project: providing services to taxonomists for standard genome sequencing and annotation.</title>
        <authorList>
            <consortium name="The Broad Institute Genomics Platform"/>
            <consortium name="The Broad Institute Genome Sequencing Center for Infectious Disease"/>
            <person name="Wu L."/>
            <person name="Ma J."/>
        </authorList>
    </citation>
    <scope>NUCLEOTIDE SEQUENCE [LARGE SCALE GENOMIC DNA]</scope>
    <source>
        <strain evidence="4">CGMCC 1.15419</strain>
    </source>
</reference>
<dbReference type="Pfam" id="PF07859">
    <property type="entry name" value="Abhydrolase_3"/>
    <property type="match status" value="1"/>
</dbReference>
<evidence type="ECO:0000256" key="1">
    <source>
        <dbReference type="ARBA" id="ARBA00022801"/>
    </source>
</evidence>
<dbReference type="InterPro" id="IPR013094">
    <property type="entry name" value="AB_hydrolase_3"/>
</dbReference>
<sequence length="277" mass="29650">MQDLYRNRDFIPDFDAVIQETAARSRAIADTVRIIRDLPYGSRSRERMDILLPRDPEPGAPLHLFIHGGYWRSGSKEDHHLVAAPVLAVGGVAAIVTYDLMPGIRLGTIVAQVRAAARHLVAMAPGLGADPARLTVSGHSAGAHLACYLAGHGPGERTRPNLPAVRGLLLVSGIYDLSDIPGSFLKDEARMTHEEAKAWSPLTSRHDPAPRRIMTRGADETSPFHSQASAMADLLKEGGASVELRCEPGLNHLTVVQALADPAAPLGRLLGELVASS</sequence>
<dbReference type="InterPro" id="IPR050300">
    <property type="entry name" value="GDXG_lipolytic_enzyme"/>
</dbReference>
<dbReference type="Gene3D" id="3.40.50.1820">
    <property type="entry name" value="alpha/beta hydrolase"/>
    <property type="match status" value="1"/>
</dbReference>
<accession>A0ABQ1VKF6</accession>
<organism evidence="3 4">
    <name type="scientific">Paracoccus acridae</name>
    <dbReference type="NCBI Taxonomy" id="1795310"/>
    <lineage>
        <taxon>Bacteria</taxon>
        <taxon>Pseudomonadati</taxon>
        <taxon>Pseudomonadota</taxon>
        <taxon>Alphaproteobacteria</taxon>
        <taxon>Rhodobacterales</taxon>
        <taxon>Paracoccaceae</taxon>
        <taxon>Paracoccus</taxon>
    </lineage>
</organism>
<dbReference type="PANTHER" id="PTHR48081">
    <property type="entry name" value="AB HYDROLASE SUPERFAMILY PROTEIN C4A8.06C"/>
    <property type="match status" value="1"/>
</dbReference>
<dbReference type="Proteomes" id="UP000640509">
    <property type="component" value="Unassembled WGS sequence"/>
</dbReference>